<keyword evidence="2" id="KW-0547">Nucleotide-binding</keyword>
<dbReference type="InterPro" id="IPR027417">
    <property type="entry name" value="P-loop_NTPase"/>
</dbReference>
<evidence type="ECO:0000256" key="4">
    <source>
        <dbReference type="ARBA" id="ARBA00038388"/>
    </source>
</evidence>
<evidence type="ECO:0000313" key="6">
    <source>
        <dbReference type="EMBL" id="EDY18333.1"/>
    </source>
</evidence>
<dbReference type="EMBL" id="ABVL01000013">
    <property type="protein sequence ID" value="EDY18333.1"/>
    <property type="molecule type" value="Genomic_DNA"/>
</dbReference>
<name>B4D5C8_9BACT</name>
<evidence type="ECO:0000256" key="3">
    <source>
        <dbReference type="ARBA" id="ARBA00022840"/>
    </source>
</evidence>
<dbReference type="InterPro" id="IPR003439">
    <property type="entry name" value="ABC_transporter-like_ATP-bd"/>
</dbReference>
<dbReference type="GO" id="GO:0005524">
    <property type="term" value="F:ATP binding"/>
    <property type="evidence" value="ECO:0007669"/>
    <property type="project" value="UniProtKB-KW"/>
</dbReference>
<dbReference type="PANTHER" id="PTHR24220">
    <property type="entry name" value="IMPORT ATP-BINDING PROTEIN"/>
    <property type="match status" value="1"/>
</dbReference>
<keyword evidence="3" id="KW-0067">ATP-binding</keyword>
<evidence type="ECO:0000256" key="1">
    <source>
        <dbReference type="ARBA" id="ARBA00022448"/>
    </source>
</evidence>
<dbReference type="GO" id="GO:0016887">
    <property type="term" value="F:ATP hydrolysis activity"/>
    <property type="evidence" value="ECO:0007669"/>
    <property type="project" value="InterPro"/>
</dbReference>
<dbReference type="CDD" id="cd03255">
    <property type="entry name" value="ABC_MJ0796_LolCDE_FtsE"/>
    <property type="match status" value="1"/>
</dbReference>
<dbReference type="GO" id="GO:0022857">
    <property type="term" value="F:transmembrane transporter activity"/>
    <property type="evidence" value="ECO:0007669"/>
    <property type="project" value="UniProtKB-ARBA"/>
</dbReference>
<reference evidence="6 7" key="1">
    <citation type="journal article" date="2011" name="J. Bacteriol.">
        <title>Genome sequence of Chthoniobacter flavus Ellin428, an aerobic heterotrophic soil bacterium.</title>
        <authorList>
            <person name="Kant R."/>
            <person name="van Passel M.W."/>
            <person name="Palva A."/>
            <person name="Lucas S."/>
            <person name="Lapidus A."/>
            <person name="Glavina Del Rio T."/>
            <person name="Dalin E."/>
            <person name="Tice H."/>
            <person name="Bruce D."/>
            <person name="Goodwin L."/>
            <person name="Pitluck S."/>
            <person name="Larimer F.W."/>
            <person name="Land M.L."/>
            <person name="Hauser L."/>
            <person name="Sangwan P."/>
            <person name="de Vos W.M."/>
            <person name="Janssen P.H."/>
            <person name="Smidt H."/>
        </authorList>
    </citation>
    <scope>NUCLEOTIDE SEQUENCE [LARGE SCALE GENOMIC DNA]</scope>
    <source>
        <strain evidence="6 7">Ellin428</strain>
    </source>
</reference>
<dbReference type="InterPro" id="IPR003593">
    <property type="entry name" value="AAA+_ATPase"/>
</dbReference>
<keyword evidence="1" id="KW-0813">Transport</keyword>
<evidence type="ECO:0000259" key="5">
    <source>
        <dbReference type="PROSITE" id="PS50893"/>
    </source>
</evidence>
<dbReference type="SMART" id="SM00382">
    <property type="entry name" value="AAA"/>
    <property type="match status" value="1"/>
</dbReference>
<dbReference type="Proteomes" id="UP000005824">
    <property type="component" value="Unassembled WGS sequence"/>
</dbReference>
<dbReference type="STRING" id="497964.CfE428DRAFT_4117"/>
<comment type="similarity">
    <text evidence="4">Belongs to the ABC transporter superfamily. Macrolide exporter (TC 3.A.1.122) family.</text>
</comment>
<dbReference type="GO" id="GO:0005886">
    <property type="term" value="C:plasma membrane"/>
    <property type="evidence" value="ECO:0007669"/>
    <property type="project" value="TreeGrafter"/>
</dbReference>
<accession>B4D5C8</accession>
<proteinExistence type="inferred from homology"/>
<evidence type="ECO:0000313" key="7">
    <source>
        <dbReference type="Proteomes" id="UP000005824"/>
    </source>
</evidence>
<dbReference type="SUPFAM" id="SSF52540">
    <property type="entry name" value="P-loop containing nucleoside triphosphate hydrolases"/>
    <property type="match status" value="1"/>
</dbReference>
<keyword evidence="7" id="KW-1185">Reference proteome</keyword>
<dbReference type="Gene3D" id="3.40.50.300">
    <property type="entry name" value="P-loop containing nucleotide triphosphate hydrolases"/>
    <property type="match status" value="1"/>
</dbReference>
<dbReference type="Pfam" id="PF00005">
    <property type="entry name" value="ABC_tran"/>
    <property type="match status" value="1"/>
</dbReference>
<gene>
    <name evidence="6" type="ORF">CfE428DRAFT_4117</name>
</gene>
<dbReference type="RefSeq" id="WP_006981441.1">
    <property type="nucleotide sequence ID" value="NZ_ABVL01000013.1"/>
</dbReference>
<dbReference type="InterPro" id="IPR015854">
    <property type="entry name" value="ABC_transpr_LolD-like"/>
</dbReference>
<dbReference type="PROSITE" id="PS50893">
    <property type="entry name" value="ABC_TRANSPORTER_2"/>
    <property type="match status" value="1"/>
</dbReference>
<dbReference type="AlphaFoldDB" id="B4D5C8"/>
<evidence type="ECO:0000256" key="2">
    <source>
        <dbReference type="ARBA" id="ARBA00022741"/>
    </source>
</evidence>
<dbReference type="InterPro" id="IPR017911">
    <property type="entry name" value="MacB-like_ATP-bd"/>
</dbReference>
<dbReference type="InParanoid" id="B4D5C8"/>
<sequence length="220" mass="23694">MIHIRHVTRRYSAAVTALDDVSLEIAEGEFVAITGPSGCGKSTLMHLIGGLDTATSGEIVVDGLPLHGADDAELTAYRRTKIGIVFQFFHLLPTMTVTENVCLPLLLRGDAYPAARAKAGEIIELVGLGDRAQHGMHQLSGGQLQRTAIARALVHDPAVLLADEPTGNLDSANAGQIMELLQKISSQRRTTMLVVTHSEEIARQASRCIRLRDGKISHHP</sequence>
<protein>
    <submittedName>
        <fullName evidence="6">ABC transporter-related protein</fullName>
    </submittedName>
</protein>
<dbReference type="GO" id="GO:0098796">
    <property type="term" value="C:membrane protein complex"/>
    <property type="evidence" value="ECO:0007669"/>
    <property type="project" value="UniProtKB-ARBA"/>
</dbReference>
<organism evidence="6 7">
    <name type="scientific">Chthoniobacter flavus Ellin428</name>
    <dbReference type="NCBI Taxonomy" id="497964"/>
    <lineage>
        <taxon>Bacteria</taxon>
        <taxon>Pseudomonadati</taxon>
        <taxon>Verrucomicrobiota</taxon>
        <taxon>Spartobacteria</taxon>
        <taxon>Chthoniobacterales</taxon>
        <taxon>Chthoniobacteraceae</taxon>
        <taxon>Chthoniobacter</taxon>
    </lineage>
</organism>
<dbReference type="eggNOG" id="COG1136">
    <property type="taxonomic scope" value="Bacteria"/>
</dbReference>
<comment type="caution">
    <text evidence="6">The sequence shown here is derived from an EMBL/GenBank/DDBJ whole genome shotgun (WGS) entry which is preliminary data.</text>
</comment>
<feature type="domain" description="ABC transporter" evidence="5">
    <location>
        <begin position="2"/>
        <end position="220"/>
    </location>
</feature>
<dbReference type="FunFam" id="3.40.50.300:FF:000032">
    <property type="entry name" value="Export ABC transporter ATP-binding protein"/>
    <property type="match status" value="1"/>
</dbReference>